<gene>
    <name evidence="1" type="ORF">SAMN00768000_1053</name>
</gene>
<organism evidence="1 2">
    <name type="scientific">Sulfobacillus thermosulfidooxidans (strain DSM 9293 / VKM B-1269 / AT-1)</name>
    <dbReference type="NCBI Taxonomy" id="929705"/>
    <lineage>
        <taxon>Bacteria</taxon>
        <taxon>Bacillati</taxon>
        <taxon>Bacillota</taxon>
        <taxon>Clostridia</taxon>
        <taxon>Eubacteriales</taxon>
        <taxon>Clostridiales Family XVII. Incertae Sedis</taxon>
        <taxon>Sulfobacillus</taxon>
    </lineage>
</organism>
<dbReference type="AlphaFoldDB" id="A0A1W1WAS1"/>
<sequence length="52" mass="5900">MSFGQLIWSFVEVNVLRTFLTPTGIVPPRYRGGISFCPLPHAVEPEEYGAYR</sequence>
<protein>
    <submittedName>
        <fullName evidence="1">Uncharacterized protein</fullName>
    </submittedName>
</protein>
<evidence type="ECO:0000313" key="2">
    <source>
        <dbReference type="Proteomes" id="UP000192660"/>
    </source>
</evidence>
<dbReference type="EMBL" id="FWWY01000001">
    <property type="protein sequence ID" value="SMC03376.1"/>
    <property type="molecule type" value="Genomic_DNA"/>
</dbReference>
<dbReference type="Proteomes" id="UP000192660">
    <property type="component" value="Unassembled WGS sequence"/>
</dbReference>
<proteinExistence type="predicted"/>
<accession>A0A1W1WAS1</accession>
<name>A0A1W1WAS1_SULTA</name>
<evidence type="ECO:0000313" key="1">
    <source>
        <dbReference type="EMBL" id="SMC03376.1"/>
    </source>
</evidence>
<keyword evidence="2" id="KW-1185">Reference proteome</keyword>
<reference evidence="2" key="1">
    <citation type="submission" date="2017-04" db="EMBL/GenBank/DDBJ databases">
        <authorList>
            <person name="Varghese N."/>
            <person name="Submissions S."/>
        </authorList>
    </citation>
    <scope>NUCLEOTIDE SEQUENCE [LARGE SCALE GENOMIC DNA]</scope>
    <source>
        <strain evidence="2">DSM 9293</strain>
    </source>
</reference>